<name>A0A0R3UK45_MESCO</name>
<dbReference type="InterPro" id="IPR001214">
    <property type="entry name" value="SET_dom"/>
</dbReference>
<dbReference type="PANTHER" id="PTHR46223">
    <property type="entry name" value="HISTONE-LYSINE N-METHYLTRANSFERASE SUV39H"/>
    <property type="match status" value="1"/>
</dbReference>
<dbReference type="Pfam" id="PF05033">
    <property type="entry name" value="Pre-SET"/>
    <property type="match status" value="1"/>
</dbReference>
<dbReference type="SUPFAM" id="SSF82199">
    <property type="entry name" value="SET domain"/>
    <property type="match status" value="1"/>
</dbReference>
<dbReference type="GO" id="GO:0032259">
    <property type="term" value="P:methylation"/>
    <property type="evidence" value="ECO:0007669"/>
    <property type="project" value="UniProtKB-KW"/>
</dbReference>
<evidence type="ECO:0000256" key="7">
    <source>
        <dbReference type="ARBA" id="ARBA00022833"/>
    </source>
</evidence>
<dbReference type="InterPro" id="IPR007728">
    <property type="entry name" value="Pre-SET_dom"/>
</dbReference>
<dbReference type="GO" id="GO:0005694">
    <property type="term" value="C:chromosome"/>
    <property type="evidence" value="ECO:0007669"/>
    <property type="project" value="UniProtKB-SubCell"/>
</dbReference>
<comment type="subcellular location">
    <subcellularLocation>
        <location evidence="1">Chromosome</location>
    </subcellularLocation>
</comment>
<evidence type="ECO:0000256" key="4">
    <source>
        <dbReference type="ARBA" id="ARBA00022679"/>
    </source>
</evidence>
<dbReference type="PROSITE" id="PS50868">
    <property type="entry name" value="POST_SET"/>
    <property type="match status" value="1"/>
</dbReference>
<evidence type="ECO:0000313" key="12">
    <source>
        <dbReference type="Proteomes" id="UP000267029"/>
    </source>
</evidence>
<evidence type="ECO:0000313" key="11">
    <source>
        <dbReference type="EMBL" id="VDD81921.1"/>
    </source>
</evidence>
<evidence type="ECO:0000259" key="9">
    <source>
        <dbReference type="PROSITE" id="PS50867"/>
    </source>
</evidence>
<feature type="domain" description="SET" evidence="8">
    <location>
        <begin position="73"/>
        <end position="177"/>
    </location>
</feature>
<organism evidence="13">
    <name type="scientific">Mesocestoides corti</name>
    <name type="common">Flatworm</name>
    <dbReference type="NCBI Taxonomy" id="53468"/>
    <lineage>
        <taxon>Eukaryota</taxon>
        <taxon>Metazoa</taxon>
        <taxon>Spiralia</taxon>
        <taxon>Lophotrochozoa</taxon>
        <taxon>Platyhelminthes</taxon>
        <taxon>Cestoda</taxon>
        <taxon>Eucestoda</taxon>
        <taxon>Cyclophyllidea</taxon>
        <taxon>Mesocestoididae</taxon>
        <taxon>Mesocestoides</taxon>
    </lineage>
</organism>
<evidence type="ECO:0000259" key="8">
    <source>
        <dbReference type="PROSITE" id="PS50280"/>
    </source>
</evidence>
<dbReference type="InterPro" id="IPR046341">
    <property type="entry name" value="SET_dom_sf"/>
</dbReference>
<proteinExistence type="predicted"/>
<dbReference type="GO" id="GO:0005634">
    <property type="term" value="C:nucleus"/>
    <property type="evidence" value="ECO:0007669"/>
    <property type="project" value="InterPro"/>
</dbReference>
<protein>
    <submittedName>
        <fullName evidence="13">SET domain-containing protein</fullName>
    </submittedName>
</protein>
<feature type="domain" description="Post-SET" evidence="10">
    <location>
        <begin position="187"/>
        <end position="203"/>
    </location>
</feature>
<dbReference type="OrthoDB" id="616263at2759"/>
<dbReference type="PROSITE" id="PS50867">
    <property type="entry name" value="PRE_SET"/>
    <property type="match status" value="1"/>
</dbReference>
<reference evidence="13" key="1">
    <citation type="submission" date="2016-04" db="UniProtKB">
        <authorList>
            <consortium name="WormBaseParasite"/>
        </authorList>
    </citation>
    <scope>IDENTIFICATION</scope>
</reference>
<keyword evidence="4" id="KW-0808">Transferase</keyword>
<dbReference type="AlphaFoldDB" id="A0A0R3UK45"/>
<keyword evidence="2" id="KW-0158">Chromosome</keyword>
<dbReference type="Proteomes" id="UP000267029">
    <property type="component" value="Unassembled WGS sequence"/>
</dbReference>
<dbReference type="Pfam" id="PF00856">
    <property type="entry name" value="SET"/>
    <property type="match status" value="1"/>
</dbReference>
<evidence type="ECO:0000256" key="2">
    <source>
        <dbReference type="ARBA" id="ARBA00022454"/>
    </source>
</evidence>
<evidence type="ECO:0000256" key="6">
    <source>
        <dbReference type="ARBA" id="ARBA00022723"/>
    </source>
</evidence>
<evidence type="ECO:0000259" key="10">
    <source>
        <dbReference type="PROSITE" id="PS50868"/>
    </source>
</evidence>
<dbReference type="Gene3D" id="2.170.270.10">
    <property type="entry name" value="SET domain"/>
    <property type="match status" value="2"/>
</dbReference>
<evidence type="ECO:0000313" key="13">
    <source>
        <dbReference type="WBParaSite" id="MCOS_0000792301-mRNA-1"/>
    </source>
</evidence>
<evidence type="ECO:0000256" key="5">
    <source>
        <dbReference type="ARBA" id="ARBA00022691"/>
    </source>
</evidence>
<dbReference type="GO" id="GO:0008270">
    <property type="term" value="F:zinc ion binding"/>
    <property type="evidence" value="ECO:0007669"/>
    <property type="project" value="InterPro"/>
</dbReference>
<dbReference type="STRING" id="53468.A0A0R3UK45"/>
<keyword evidence="6" id="KW-0479">Metal-binding</keyword>
<reference evidence="11 12" key="2">
    <citation type="submission" date="2018-10" db="EMBL/GenBank/DDBJ databases">
        <authorList>
            <consortium name="Pathogen Informatics"/>
        </authorList>
    </citation>
    <scope>NUCLEOTIDE SEQUENCE [LARGE SCALE GENOMIC DNA]</scope>
</reference>
<keyword evidence="12" id="KW-1185">Reference proteome</keyword>
<keyword evidence="5" id="KW-0949">S-adenosyl-L-methionine</keyword>
<dbReference type="EMBL" id="UXSR01005426">
    <property type="protein sequence ID" value="VDD81921.1"/>
    <property type="molecule type" value="Genomic_DNA"/>
</dbReference>
<dbReference type="SMART" id="SM00317">
    <property type="entry name" value="SET"/>
    <property type="match status" value="1"/>
</dbReference>
<dbReference type="WBParaSite" id="MCOS_0000792301-mRNA-1">
    <property type="protein sequence ID" value="MCOS_0000792301-mRNA-1"/>
    <property type="gene ID" value="MCOS_0000792301"/>
</dbReference>
<sequence>MKHRLHTMQQMDSDIPACDCKDNCLNLFDCACLERPKRLNYDPTDELMLQLLPWQQDFSRSIYECKSKCSCQKTVCINRVFDVGNKGRGVRASRSLRRGEFVCWNHVYVMQTSLTIVDGAHNVTDVRTELPITSLINHSCDPNMAVMPIRVDTMQPLLALFAIKDIKQDEELTYDYCLRSGQDVVPKGKPCNCGARYCQAFLPFCV</sequence>
<keyword evidence="3" id="KW-0489">Methyltransferase</keyword>
<dbReference type="InterPro" id="IPR003616">
    <property type="entry name" value="Post-SET_dom"/>
</dbReference>
<dbReference type="InterPro" id="IPR050973">
    <property type="entry name" value="H3K9_Histone-Lys_N-MTase"/>
</dbReference>
<dbReference type="GO" id="GO:0042054">
    <property type="term" value="F:histone methyltransferase activity"/>
    <property type="evidence" value="ECO:0007669"/>
    <property type="project" value="InterPro"/>
</dbReference>
<feature type="domain" description="Pre-SET" evidence="9">
    <location>
        <begin position="16"/>
        <end position="84"/>
    </location>
</feature>
<dbReference type="PROSITE" id="PS50280">
    <property type="entry name" value="SET"/>
    <property type="match status" value="1"/>
</dbReference>
<keyword evidence="7" id="KW-0862">Zinc</keyword>
<gene>
    <name evidence="11" type="ORF">MCOS_LOCUS7924</name>
</gene>
<evidence type="ECO:0000256" key="3">
    <source>
        <dbReference type="ARBA" id="ARBA00022603"/>
    </source>
</evidence>
<evidence type="ECO:0000256" key="1">
    <source>
        <dbReference type="ARBA" id="ARBA00004286"/>
    </source>
</evidence>
<accession>A0A0R3UK45</accession>
<dbReference type="PANTHER" id="PTHR46223:SF3">
    <property type="entry name" value="HISTONE-LYSINE N-METHYLTRANSFERASE SET-23"/>
    <property type="match status" value="1"/>
</dbReference>